<evidence type="ECO:0000313" key="2">
    <source>
        <dbReference type="EMBL" id="CAI2362418.1"/>
    </source>
</evidence>
<accession>A0AAD1U5R3</accession>
<feature type="region of interest" description="Disordered" evidence="1">
    <location>
        <begin position="178"/>
        <end position="200"/>
    </location>
</feature>
<protein>
    <submittedName>
        <fullName evidence="2">Uncharacterized protein</fullName>
    </submittedName>
</protein>
<reference evidence="2" key="1">
    <citation type="submission" date="2023-07" db="EMBL/GenBank/DDBJ databases">
        <authorList>
            <consortium name="AG Swart"/>
            <person name="Singh M."/>
            <person name="Singh A."/>
            <person name="Seah K."/>
            <person name="Emmerich C."/>
        </authorList>
    </citation>
    <scope>NUCLEOTIDE SEQUENCE</scope>
    <source>
        <strain evidence="2">DP1</strain>
    </source>
</reference>
<organism evidence="2 3">
    <name type="scientific">Euplotes crassus</name>
    <dbReference type="NCBI Taxonomy" id="5936"/>
    <lineage>
        <taxon>Eukaryota</taxon>
        <taxon>Sar</taxon>
        <taxon>Alveolata</taxon>
        <taxon>Ciliophora</taxon>
        <taxon>Intramacronucleata</taxon>
        <taxon>Spirotrichea</taxon>
        <taxon>Hypotrichia</taxon>
        <taxon>Euplotida</taxon>
        <taxon>Euplotidae</taxon>
        <taxon>Moneuplotes</taxon>
    </lineage>
</organism>
<feature type="compositionally biased region" description="Polar residues" evidence="1">
    <location>
        <begin position="1"/>
        <end position="18"/>
    </location>
</feature>
<feature type="compositionally biased region" description="Polar residues" evidence="1">
    <location>
        <begin position="191"/>
        <end position="200"/>
    </location>
</feature>
<feature type="region of interest" description="Disordered" evidence="1">
    <location>
        <begin position="326"/>
        <end position="351"/>
    </location>
</feature>
<dbReference type="Proteomes" id="UP001295684">
    <property type="component" value="Unassembled WGS sequence"/>
</dbReference>
<dbReference type="EMBL" id="CAMPGE010003581">
    <property type="protein sequence ID" value="CAI2362418.1"/>
    <property type="molecule type" value="Genomic_DNA"/>
</dbReference>
<feature type="region of interest" description="Disordered" evidence="1">
    <location>
        <begin position="109"/>
        <end position="143"/>
    </location>
</feature>
<feature type="region of interest" description="Disordered" evidence="1">
    <location>
        <begin position="1"/>
        <end position="23"/>
    </location>
</feature>
<keyword evidence="3" id="KW-1185">Reference proteome</keyword>
<name>A0AAD1U5R3_EUPCR</name>
<comment type="caution">
    <text evidence="2">The sequence shown here is derived from an EMBL/GenBank/DDBJ whole genome shotgun (WGS) entry which is preliminary data.</text>
</comment>
<feature type="region of interest" description="Disordered" evidence="1">
    <location>
        <begin position="287"/>
        <end position="308"/>
    </location>
</feature>
<feature type="compositionally biased region" description="Polar residues" evidence="1">
    <location>
        <begin position="287"/>
        <end position="304"/>
    </location>
</feature>
<dbReference type="AlphaFoldDB" id="A0AAD1U5R3"/>
<gene>
    <name evidence="2" type="ORF">ECRASSUSDP1_LOCUS3741</name>
</gene>
<sequence>MRLSNTKNNISNQTSFASNKAEDSTLDTTKLDGDYKIEHVKGKQTRARNFTCDYTYNEETNLKLKPKINMNVIQNQLKNIQDLKSKTRRKYTFDIKKLVNQERRKYYAKAAQEEVSSSSPKKKDHQEEKKNTLRRGNTIRPRPLKAQINRKTTMTNSSKDNVCDDQPTTLEADYKPRKFLSPIPGKRTKLQDTTAKNTTSQRRNLYNGVLVAAKGYTLYLNKDHTSATTPLPDRRRLPKINRRMNRKVFSPSPIDTSSKLPSLPENIKAGLCQKMKALETKRNISSPINVKAPSSPTENSSTLKNPPLDKCRVRRFQFSNFSSFKNPALKSNLGAENPSKMQSRRSPTALRKKLSQIIEQCDS</sequence>
<proteinExistence type="predicted"/>
<evidence type="ECO:0000256" key="1">
    <source>
        <dbReference type="SAM" id="MobiDB-lite"/>
    </source>
</evidence>
<evidence type="ECO:0000313" key="3">
    <source>
        <dbReference type="Proteomes" id="UP001295684"/>
    </source>
</evidence>